<organism evidence="1 2">
    <name type="scientific">Haematococcus lacustris</name>
    <name type="common">Green alga</name>
    <name type="synonym">Haematococcus pluvialis</name>
    <dbReference type="NCBI Taxonomy" id="44745"/>
    <lineage>
        <taxon>Eukaryota</taxon>
        <taxon>Viridiplantae</taxon>
        <taxon>Chlorophyta</taxon>
        <taxon>core chlorophytes</taxon>
        <taxon>Chlorophyceae</taxon>
        <taxon>CS clade</taxon>
        <taxon>Chlamydomonadales</taxon>
        <taxon>Haematococcaceae</taxon>
        <taxon>Haematococcus</taxon>
    </lineage>
</organism>
<dbReference type="Proteomes" id="UP000485058">
    <property type="component" value="Unassembled WGS sequence"/>
</dbReference>
<keyword evidence="2" id="KW-1185">Reference proteome</keyword>
<sequence>MSQGLRLDMAHVVVLDNFLDEATRAGLMAALSPPGCDPSKGPWPQLWERATADSEKAPRTWGLRVTGVMACGEQVLVLP</sequence>
<dbReference type="EMBL" id="BLLF01001244">
    <property type="protein sequence ID" value="GFH18074.1"/>
    <property type="molecule type" value="Genomic_DNA"/>
</dbReference>
<protein>
    <submittedName>
        <fullName evidence="1">Ankyrin repeat domain-containing protein</fullName>
    </submittedName>
</protein>
<evidence type="ECO:0000313" key="2">
    <source>
        <dbReference type="Proteomes" id="UP000485058"/>
    </source>
</evidence>
<gene>
    <name evidence="1" type="ORF">HaLaN_14815</name>
</gene>
<reference evidence="1 2" key="1">
    <citation type="submission" date="2020-02" db="EMBL/GenBank/DDBJ databases">
        <title>Draft genome sequence of Haematococcus lacustris strain NIES-144.</title>
        <authorList>
            <person name="Morimoto D."/>
            <person name="Nakagawa S."/>
            <person name="Yoshida T."/>
            <person name="Sawayama S."/>
        </authorList>
    </citation>
    <scope>NUCLEOTIDE SEQUENCE [LARGE SCALE GENOMIC DNA]</scope>
    <source>
        <strain evidence="1 2">NIES-144</strain>
    </source>
</reference>
<evidence type="ECO:0000313" key="1">
    <source>
        <dbReference type="EMBL" id="GFH18074.1"/>
    </source>
</evidence>
<name>A0A699ZGQ1_HAELA</name>
<accession>A0A699ZGQ1</accession>
<proteinExistence type="predicted"/>
<comment type="caution">
    <text evidence="1">The sequence shown here is derived from an EMBL/GenBank/DDBJ whole genome shotgun (WGS) entry which is preliminary data.</text>
</comment>
<dbReference type="AlphaFoldDB" id="A0A699ZGQ1"/>